<organism evidence="2 3">
    <name type="scientific">Klenkia soli</name>
    <dbReference type="NCBI Taxonomy" id="1052260"/>
    <lineage>
        <taxon>Bacteria</taxon>
        <taxon>Bacillati</taxon>
        <taxon>Actinomycetota</taxon>
        <taxon>Actinomycetes</taxon>
        <taxon>Geodermatophilales</taxon>
        <taxon>Geodermatophilaceae</taxon>
        <taxon>Klenkia</taxon>
    </lineage>
</organism>
<dbReference type="SUPFAM" id="SSF51735">
    <property type="entry name" value="NAD(P)-binding Rossmann-fold domains"/>
    <property type="match status" value="1"/>
</dbReference>
<dbReference type="InterPro" id="IPR036291">
    <property type="entry name" value="NAD(P)-bd_dom_sf"/>
</dbReference>
<dbReference type="AlphaFoldDB" id="A0A1H0SFL7"/>
<accession>A0A1H0SFL7</accession>
<dbReference type="InterPro" id="IPR016040">
    <property type="entry name" value="NAD(P)-bd_dom"/>
</dbReference>
<evidence type="ECO:0000313" key="3">
    <source>
        <dbReference type="Proteomes" id="UP000199088"/>
    </source>
</evidence>
<dbReference type="PANTHER" id="PTHR47129">
    <property type="entry name" value="QUINONE OXIDOREDUCTASE 2"/>
    <property type="match status" value="1"/>
</dbReference>
<protein>
    <submittedName>
        <fullName evidence="2">NAD(P)H dehydrogenase (Quinone)</fullName>
    </submittedName>
</protein>
<dbReference type="PANTHER" id="PTHR47129:SF1">
    <property type="entry name" value="NMRA-LIKE DOMAIN-CONTAINING PROTEIN"/>
    <property type="match status" value="1"/>
</dbReference>
<reference evidence="3" key="1">
    <citation type="submission" date="2016-10" db="EMBL/GenBank/DDBJ databases">
        <authorList>
            <person name="Varghese N."/>
            <person name="Submissions S."/>
        </authorList>
    </citation>
    <scope>NUCLEOTIDE SEQUENCE [LARGE SCALE GENOMIC DNA]</scope>
    <source>
        <strain evidence="3">DSM 45843</strain>
    </source>
</reference>
<dbReference type="Gene3D" id="3.90.25.10">
    <property type="entry name" value="UDP-galactose 4-epimerase, domain 1"/>
    <property type="match status" value="1"/>
</dbReference>
<dbReference type="Pfam" id="PF13460">
    <property type="entry name" value="NAD_binding_10"/>
    <property type="match status" value="1"/>
</dbReference>
<sequence>MITVTGATGQLGRLVVTGLLDAGVPAGEVTALVRDAAKAADLAERGVVVTVADYTDRASLEAALQGTDRLLLVSGSEVGQRVAQHTNVVEAAKAAGVELLVYTSAPRALTSTLVLAPEHKATEELLADSGLPVVVLRNNWYWENYDATIGQAASTGQLAGSTHGGVVWPASRADFAAAAVAVLTAAEVTPATIELDGDAPMALADLAAEIGRQTGTDVVHHDLPTDDHVALLRGVGLDEGTAGFVAAIDAGIAAGELDTGGKGISGLTGRPTRTMAEHVALVLGR</sequence>
<evidence type="ECO:0000259" key="1">
    <source>
        <dbReference type="Pfam" id="PF13460"/>
    </source>
</evidence>
<feature type="domain" description="NAD(P)-binding" evidence="1">
    <location>
        <begin position="6"/>
        <end position="184"/>
    </location>
</feature>
<dbReference type="EMBL" id="FNIR01000013">
    <property type="protein sequence ID" value="SDP40038.1"/>
    <property type="molecule type" value="Genomic_DNA"/>
</dbReference>
<dbReference type="RefSeq" id="WP_091248264.1">
    <property type="nucleotide sequence ID" value="NZ_FNIR01000013.1"/>
</dbReference>
<dbReference type="Gene3D" id="3.40.50.720">
    <property type="entry name" value="NAD(P)-binding Rossmann-like Domain"/>
    <property type="match status" value="1"/>
</dbReference>
<name>A0A1H0SFL7_9ACTN</name>
<keyword evidence="3" id="KW-1185">Reference proteome</keyword>
<dbReference type="Proteomes" id="UP000199088">
    <property type="component" value="Unassembled WGS sequence"/>
</dbReference>
<gene>
    <name evidence="2" type="ORF">SAMN05660199_03800</name>
</gene>
<dbReference type="InterPro" id="IPR052718">
    <property type="entry name" value="NmrA-type_oxidoreductase"/>
</dbReference>
<evidence type="ECO:0000313" key="2">
    <source>
        <dbReference type="EMBL" id="SDP40038.1"/>
    </source>
</evidence>
<dbReference type="STRING" id="1052260.SAMN05660199_03800"/>
<proteinExistence type="predicted"/>
<dbReference type="OrthoDB" id="5510591at2"/>